<reference evidence="2" key="4">
    <citation type="submission" date="2019-03" db="UniProtKB">
        <authorList>
            <consortium name="EnsemblPlants"/>
        </authorList>
    </citation>
    <scope>IDENTIFICATION</scope>
</reference>
<keyword evidence="3" id="KW-1185">Reference proteome</keyword>
<protein>
    <submittedName>
        <fullName evidence="2">Uncharacterized protein</fullName>
    </submittedName>
</protein>
<evidence type="ECO:0000256" key="1">
    <source>
        <dbReference type="SAM" id="MobiDB-lite"/>
    </source>
</evidence>
<reference evidence="2" key="3">
    <citation type="journal article" date="2017" name="Nature">
        <title>Genome sequence of the progenitor of the wheat D genome Aegilops tauschii.</title>
        <authorList>
            <person name="Luo M.C."/>
            <person name="Gu Y.Q."/>
            <person name="Puiu D."/>
            <person name="Wang H."/>
            <person name="Twardziok S.O."/>
            <person name="Deal K.R."/>
            <person name="Huo N."/>
            <person name="Zhu T."/>
            <person name="Wang L."/>
            <person name="Wang Y."/>
            <person name="McGuire P.E."/>
            <person name="Liu S."/>
            <person name="Long H."/>
            <person name="Ramasamy R.K."/>
            <person name="Rodriguez J.C."/>
            <person name="Van S.L."/>
            <person name="Yuan L."/>
            <person name="Wang Z."/>
            <person name="Xia Z."/>
            <person name="Xiao L."/>
            <person name="Anderson O.D."/>
            <person name="Ouyang S."/>
            <person name="Liang Y."/>
            <person name="Zimin A.V."/>
            <person name="Pertea G."/>
            <person name="Qi P."/>
            <person name="Bennetzen J.L."/>
            <person name="Dai X."/>
            <person name="Dawson M.W."/>
            <person name="Muller H.G."/>
            <person name="Kugler K."/>
            <person name="Rivarola-Duarte L."/>
            <person name="Spannagl M."/>
            <person name="Mayer K.F.X."/>
            <person name="Lu F.H."/>
            <person name="Bevan M.W."/>
            <person name="Leroy P."/>
            <person name="Li P."/>
            <person name="You F.M."/>
            <person name="Sun Q."/>
            <person name="Liu Z."/>
            <person name="Lyons E."/>
            <person name="Wicker T."/>
            <person name="Salzberg S.L."/>
            <person name="Devos K.M."/>
            <person name="Dvorak J."/>
        </authorList>
    </citation>
    <scope>NUCLEOTIDE SEQUENCE [LARGE SCALE GENOMIC DNA]</scope>
    <source>
        <strain evidence="2">cv. AL8/78</strain>
    </source>
</reference>
<reference evidence="3" key="1">
    <citation type="journal article" date="2014" name="Science">
        <title>Ancient hybridizations among the ancestral genomes of bread wheat.</title>
        <authorList>
            <consortium name="International Wheat Genome Sequencing Consortium,"/>
            <person name="Marcussen T."/>
            <person name="Sandve S.R."/>
            <person name="Heier L."/>
            <person name="Spannagl M."/>
            <person name="Pfeifer M."/>
            <person name="Jakobsen K.S."/>
            <person name="Wulff B.B."/>
            <person name="Steuernagel B."/>
            <person name="Mayer K.F."/>
            <person name="Olsen O.A."/>
        </authorList>
    </citation>
    <scope>NUCLEOTIDE SEQUENCE [LARGE SCALE GENOMIC DNA]</scope>
    <source>
        <strain evidence="3">cv. AL8/78</strain>
    </source>
</reference>
<feature type="compositionally biased region" description="Low complexity" evidence="1">
    <location>
        <begin position="74"/>
        <end position="98"/>
    </location>
</feature>
<reference evidence="2" key="5">
    <citation type="journal article" date="2021" name="G3 (Bethesda)">
        <title>Aegilops tauschii genome assembly Aet v5.0 features greater sequence contiguity and improved annotation.</title>
        <authorList>
            <person name="Wang L."/>
            <person name="Zhu T."/>
            <person name="Rodriguez J.C."/>
            <person name="Deal K.R."/>
            <person name="Dubcovsky J."/>
            <person name="McGuire P.E."/>
            <person name="Lux T."/>
            <person name="Spannagl M."/>
            <person name="Mayer K.F.X."/>
            <person name="Baldrich P."/>
            <person name="Meyers B.C."/>
            <person name="Huo N."/>
            <person name="Gu Y.Q."/>
            <person name="Zhou H."/>
            <person name="Devos K.M."/>
            <person name="Bennetzen J.L."/>
            <person name="Unver T."/>
            <person name="Budak H."/>
            <person name="Gulick P.J."/>
            <person name="Galiba G."/>
            <person name="Kalapos B."/>
            <person name="Nelson D.R."/>
            <person name="Li P."/>
            <person name="You F.M."/>
            <person name="Luo M.C."/>
            <person name="Dvorak J."/>
        </authorList>
    </citation>
    <scope>NUCLEOTIDE SEQUENCE [LARGE SCALE GENOMIC DNA]</scope>
    <source>
        <strain evidence="2">cv. AL8/78</strain>
    </source>
</reference>
<dbReference type="EnsemblPlants" id="AET6Gv20289100.3">
    <property type="protein sequence ID" value="AET6Gv20289100.3"/>
    <property type="gene ID" value="AET6Gv20289100"/>
</dbReference>
<feature type="compositionally biased region" description="Basic and acidic residues" evidence="1">
    <location>
        <begin position="20"/>
        <end position="32"/>
    </location>
</feature>
<evidence type="ECO:0000313" key="3">
    <source>
        <dbReference type="Proteomes" id="UP000015105"/>
    </source>
</evidence>
<name>A0A453N9X1_AEGTS</name>
<proteinExistence type="predicted"/>
<accession>A0A453N9X1</accession>
<reference evidence="3" key="2">
    <citation type="journal article" date="2017" name="Nat. Plants">
        <title>The Aegilops tauschii genome reveals multiple impacts of transposons.</title>
        <authorList>
            <person name="Zhao G."/>
            <person name="Zou C."/>
            <person name="Li K."/>
            <person name="Wang K."/>
            <person name="Li T."/>
            <person name="Gao L."/>
            <person name="Zhang X."/>
            <person name="Wang H."/>
            <person name="Yang Z."/>
            <person name="Liu X."/>
            <person name="Jiang W."/>
            <person name="Mao L."/>
            <person name="Kong X."/>
            <person name="Jiao Y."/>
            <person name="Jia J."/>
        </authorList>
    </citation>
    <scope>NUCLEOTIDE SEQUENCE [LARGE SCALE GENOMIC DNA]</scope>
    <source>
        <strain evidence="3">cv. AL8/78</strain>
    </source>
</reference>
<dbReference type="AlphaFoldDB" id="A0A453N9X1"/>
<evidence type="ECO:0000313" key="2">
    <source>
        <dbReference type="EnsemblPlants" id="AET6Gv20289100.3"/>
    </source>
</evidence>
<feature type="compositionally biased region" description="Pro residues" evidence="1">
    <location>
        <begin position="33"/>
        <end position="42"/>
    </location>
</feature>
<dbReference type="Proteomes" id="UP000015105">
    <property type="component" value="Chromosome 6D"/>
</dbReference>
<organism evidence="2 3">
    <name type="scientific">Aegilops tauschii subsp. strangulata</name>
    <name type="common">Goatgrass</name>
    <dbReference type="NCBI Taxonomy" id="200361"/>
    <lineage>
        <taxon>Eukaryota</taxon>
        <taxon>Viridiplantae</taxon>
        <taxon>Streptophyta</taxon>
        <taxon>Embryophyta</taxon>
        <taxon>Tracheophyta</taxon>
        <taxon>Spermatophyta</taxon>
        <taxon>Magnoliopsida</taxon>
        <taxon>Liliopsida</taxon>
        <taxon>Poales</taxon>
        <taxon>Poaceae</taxon>
        <taxon>BOP clade</taxon>
        <taxon>Pooideae</taxon>
        <taxon>Triticodae</taxon>
        <taxon>Triticeae</taxon>
        <taxon>Triticinae</taxon>
        <taxon>Aegilops</taxon>
    </lineage>
</organism>
<sequence length="98" mass="10285">ETHRAATVPPTVHSTYSHATHPEPDLDRDPLHQRPPVPPSSTSPPLLSTGRPCTHGKLLLGISSSQGRAPGLYAASSLPSPSTSVTVAVPVRPSMPQR</sequence>
<dbReference type="Gramene" id="AET6Gv20289100.3">
    <property type="protein sequence ID" value="AET6Gv20289100.3"/>
    <property type="gene ID" value="AET6Gv20289100"/>
</dbReference>
<feature type="region of interest" description="Disordered" evidence="1">
    <location>
        <begin position="1"/>
        <end position="98"/>
    </location>
</feature>